<protein>
    <submittedName>
        <fullName evidence="1">DUF1364 family protein</fullName>
    </submittedName>
</protein>
<evidence type="ECO:0000313" key="1">
    <source>
        <dbReference type="EMBL" id="RKP44767.1"/>
    </source>
</evidence>
<dbReference type="EMBL" id="RBZU01000019">
    <property type="protein sequence ID" value="RKP44767.1"/>
    <property type="molecule type" value="Genomic_DNA"/>
</dbReference>
<dbReference type="Proteomes" id="UP000270342">
    <property type="component" value="Unassembled WGS sequence"/>
</dbReference>
<dbReference type="Pfam" id="PF07102">
    <property type="entry name" value="YbcO"/>
    <property type="match status" value="1"/>
</dbReference>
<comment type="caution">
    <text evidence="1">The sequence shown here is derived from an EMBL/GenBank/DDBJ whole genome shotgun (WGS) entry which is preliminary data.</text>
</comment>
<proteinExistence type="predicted"/>
<accession>A0A494X225</accession>
<reference evidence="1 2" key="1">
    <citation type="submission" date="2018-10" db="EMBL/GenBank/DDBJ databases">
        <title>Robbsia sp. DHC34, isolated from soil.</title>
        <authorList>
            <person name="Gao Z.-H."/>
            <person name="Qiu L.-H."/>
        </authorList>
    </citation>
    <scope>NUCLEOTIDE SEQUENCE [LARGE SCALE GENOMIC DNA]</scope>
    <source>
        <strain evidence="1 2">DHC34</strain>
    </source>
</reference>
<sequence length="151" mass="17001">MQRAAPIARTKPEALSYPVCDIAPDRKLAPRSGLKSRRAPTSKIRKSANGEYCRLRLPGVCKTEIGNVVWAHSNRSEHGKAGGMKADDVYGCYACYWCHCVYDRQHARPQGMTLEFVETRFTEAMRESQHALLQKSLIDEPPPTTKPLRQS</sequence>
<dbReference type="InterPro" id="IPR010774">
    <property type="entry name" value="YbcO"/>
</dbReference>
<organism evidence="1 2">
    <name type="scientific">Pararobbsia silviterrae</name>
    <dbReference type="NCBI Taxonomy" id="1792498"/>
    <lineage>
        <taxon>Bacteria</taxon>
        <taxon>Pseudomonadati</taxon>
        <taxon>Pseudomonadota</taxon>
        <taxon>Betaproteobacteria</taxon>
        <taxon>Burkholderiales</taxon>
        <taxon>Burkholderiaceae</taxon>
        <taxon>Pararobbsia</taxon>
    </lineage>
</organism>
<name>A0A494X225_9BURK</name>
<keyword evidence="2" id="KW-1185">Reference proteome</keyword>
<dbReference type="AlphaFoldDB" id="A0A494X225"/>
<dbReference type="Gene3D" id="3.30.50.20">
    <property type="entry name" value="prophage-derive protein ybcO"/>
    <property type="match status" value="1"/>
</dbReference>
<gene>
    <name evidence="1" type="ORF">D7S86_27125</name>
</gene>
<dbReference type="RefSeq" id="WP_121091314.1">
    <property type="nucleotide sequence ID" value="NZ_RBZU01000019.1"/>
</dbReference>
<evidence type="ECO:0000313" key="2">
    <source>
        <dbReference type="Proteomes" id="UP000270342"/>
    </source>
</evidence>